<reference evidence="3" key="1">
    <citation type="submission" date="2018-05" db="EMBL/GenBank/DDBJ databases">
        <authorList>
            <person name="Lanie J.A."/>
            <person name="Ng W.-L."/>
            <person name="Kazmierczak K.M."/>
            <person name="Andrzejewski T.M."/>
            <person name="Davidsen T.M."/>
            <person name="Wayne K.J."/>
            <person name="Tettelin H."/>
            <person name="Glass J.I."/>
            <person name="Rusch D."/>
            <person name="Podicherti R."/>
            <person name="Tsui H.-C.T."/>
            <person name="Winkler M.E."/>
        </authorList>
    </citation>
    <scope>NUCLEOTIDE SEQUENCE</scope>
</reference>
<keyword evidence="1" id="KW-0238">DNA-binding</keyword>
<dbReference type="CDD" id="cd04765">
    <property type="entry name" value="HTH_MlrA-like_sg2"/>
    <property type="match status" value="1"/>
</dbReference>
<protein>
    <recommendedName>
        <fullName evidence="2">HTH merR-type domain-containing protein</fullName>
    </recommendedName>
</protein>
<gene>
    <name evidence="3" type="ORF">METZ01_LOCUS183239</name>
</gene>
<dbReference type="InterPro" id="IPR047057">
    <property type="entry name" value="MerR_fam"/>
</dbReference>
<dbReference type="AlphaFoldDB" id="A0A382CWE6"/>
<sequence length="126" mass="14501">MKKSDDAYKSIGEVAKILDLVNKKNGSLNTHTIRFWEKEFKTIKPRILAGRRRYYDNSTIETLKKIKFLLKNQGMTIKGVKKVLNTSTSFNLDDLSNKSINMNNNLVLKKKISKISKLIKDIKGLK</sequence>
<dbReference type="SMART" id="SM00422">
    <property type="entry name" value="HTH_MERR"/>
    <property type="match status" value="1"/>
</dbReference>
<dbReference type="InterPro" id="IPR000551">
    <property type="entry name" value="MerR-type_HTH_dom"/>
</dbReference>
<dbReference type="Pfam" id="PF13411">
    <property type="entry name" value="MerR_1"/>
    <property type="match status" value="1"/>
</dbReference>
<dbReference type="InterPro" id="IPR009061">
    <property type="entry name" value="DNA-bd_dom_put_sf"/>
</dbReference>
<name>A0A382CWE6_9ZZZZ</name>
<dbReference type="EMBL" id="UINC01036431">
    <property type="protein sequence ID" value="SVB30385.1"/>
    <property type="molecule type" value="Genomic_DNA"/>
</dbReference>
<evidence type="ECO:0000313" key="3">
    <source>
        <dbReference type="EMBL" id="SVB30385.1"/>
    </source>
</evidence>
<dbReference type="SUPFAM" id="SSF46955">
    <property type="entry name" value="Putative DNA-binding domain"/>
    <property type="match status" value="1"/>
</dbReference>
<dbReference type="PANTHER" id="PTHR30204">
    <property type="entry name" value="REDOX-CYCLING DRUG-SENSING TRANSCRIPTIONAL ACTIVATOR SOXR"/>
    <property type="match status" value="1"/>
</dbReference>
<dbReference type="GO" id="GO:0003677">
    <property type="term" value="F:DNA binding"/>
    <property type="evidence" value="ECO:0007669"/>
    <property type="project" value="UniProtKB-KW"/>
</dbReference>
<evidence type="ECO:0000256" key="1">
    <source>
        <dbReference type="ARBA" id="ARBA00023125"/>
    </source>
</evidence>
<dbReference type="Gene3D" id="1.10.1660.10">
    <property type="match status" value="1"/>
</dbReference>
<dbReference type="GO" id="GO:0003700">
    <property type="term" value="F:DNA-binding transcription factor activity"/>
    <property type="evidence" value="ECO:0007669"/>
    <property type="project" value="InterPro"/>
</dbReference>
<accession>A0A382CWE6</accession>
<evidence type="ECO:0000259" key="2">
    <source>
        <dbReference type="SMART" id="SM00422"/>
    </source>
</evidence>
<dbReference type="PANTHER" id="PTHR30204:SF15">
    <property type="entry name" value="BLL5018 PROTEIN"/>
    <property type="match status" value="1"/>
</dbReference>
<feature type="domain" description="HTH merR-type" evidence="2">
    <location>
        <begin position="10"/>
        <end position="87"/>
    </location>
</feature>
<proteinExistence type="predicted"/>
<organism evidence="3">
    <name type="scientific">marine metagenome</name>
    <dbReference type="NCBI Taxonomy" id="408172"/>
    <lineage>
        <taxon>unclassified sequences</taxon>
        <taxon>metagenomes</taxon>
        <taxon>ecological metagenomes</taxon>
    </lineage>
</organism>